<keyword evidence="2" id="KW-1185">Reference proteome</keyword>
<organism evidence="1 2">
    <name type="scientific">Niastella caeni</name>
    <dbReference type="NCBI Taxonomy" id="2569763"/>
    <lineage>
        <taxon>Bacteria</taxon>
        <taxon>Pseudomonadati</taxon>
        <taxon>Bacteroidota</taxon>
        <taxon>Chitinophagia</taxon>
        <taxon>Chitinophagales</taxon>
        <taxon>Chitinophagaceae</taxon>
        <taxon>Niastella</taxon>
    </lineage>
</organism>
<reference evidence="1 2" key="1">
    <citation type="submission" date="2019-04" db="EMBL/GenBank/DDBJ databases">
        <title>Niastella caeni sp. nov., isolated from activated sludge.</title>
        <authorList>
            <person name="Sheng M."/>
        </authorList>
    </citation>
    <scope>NUCLEOTIDE SEQUENCE [LARGE SCALE GENOMIC DNA]</scope>
    <source>
        <strain evidence="1 2">HX-2-15</strain>
    </source>
</reference>
<comment type="caution">
    <text evidence="1">The sequence shown here is derived from an EMBL/GenBank/DDBJ whole genome shotgun (WGS) entry which is preliminary data.</text>
</comment>
<dbReference type="EMBL" id="STFF01000002">
    <property type="protein sequence ID" value="THU40362.1"/>
    <property type="molecule type" value="Genomic_DNA"/>
</dbReference>
<sequence>MRKGSYLVDIRTVNDNELVEILKSELKDVELSDYDEQVIGICGGIVLEENNTIYIEPSCCGDIGNIKEWESIFESELTKWNQLWIGHPWIYYRKDNKIIEFSNYAESNPEDFKENEILIRVSQLELETELRKAREQQNNFEFRIRHTLEEMGIVNAEQISKLMTGNS</sequence>
<gene>
    <name evidence="1" type="ORF">FAM09_10875</name>
</gene>
<accession>A0A4S8I303</accession>
<dbReference type="AlphaFoldDB" id="A0A4S8I303"/>
<name>A0A4S8I303_9BACT</name>
<evidence type="ECO:0000313" key="2">
    <source>
        <dbReference type="Proteomes" id="UP000306918"/>
    </source>
</evidence>
<protein>
    <submittedName>
        <fullName evidence="1">Uncharacterized protein</fullName>
    </submittedName>
</protein>
<dbReference type="Proteomes" id="UP000306918">
    <property type="component" value="Unassembled WGS sequence"/>
</dbReference>
<dbReference type="OrthoDB" id="662228at2"/>
<evidence type="ECO:0000313" key="1">
    <source>
        <dbReference type="EMBL" id="THU40362.1"/>
    </source>
</evidence>
<proteinExistence type="predicted"/>